<feature type="region of interest" description="Disordered" evidence="2">
    <location>
        <begin position="460"/>
        <end position="501"/>
    </location>
</feature>
<dbReference type="SUPFAM" id="SSF48371">
    <property type="entry name" value="ARM repeat"/>
    <property type="match status" value="1"/>
</dbReference>
<dbReference type="Proteomes" id="UP000015354">
    <property type="component" value="Unassembled WGS sequence"/>
</dbReference>
<dbReference type="GO" id="GO:0005634">
    <property type="term" value="C:nucleus"/>
    <property type="evidence" value="ECO:0007669"/>
    <property type="project" value="UniProtKB-ARBA"/>
</dbReference>
<dbReference type="AlphaFoldDB" id="S9UR65"/>
<dbReference type="EMBL" id="ATMH01003483">
    <property type="protein sequence ID" value="EPY31383.1"/>
    <property type="molecule type" value="Genomic_DNA"/>
</dbReference>
<evidence type="ECO:0000313" key="4">
    <source>
        <dbReference type="EMBL" id="EPY31383.1"/>
    </source>
</evidence>
<evidence type="ECO:0000313" key="5">
    <source>
        <dbReference type="Proteomes" id="UP000015354"/>
    </source>
</evidence>
<dbReference type="InterPro" id="IPR040155">
    <property type="entry name" value="CEBPZ/Mak21-like"/>
</dbReference>
<comment type="similarity">
    <text evidence="1">Belongs to the CBF/MAK21 family.</text>
</comment>
<feature type="compositionally biased region" description="Basic and acidic residues" evidence="2">
    <location>
        <begin position="750"/>
        <end position="759"/>
    </location>
</feature>
<reference evidence="4 5" key="1">
    <citation type="journal article" date="2013" name="PLoS ONE">
        <title>Predicting the Proteins of Angomonas deanei, Strigomonas culicis and Their Respective Endosymbionts Reveals New Aspects of the Trypanosomatidae Family.</title>
        <authorList>
            <person name="Motta M.C."/>
            <person name="Martins A.C."/>
            <person name="de Souza S.S."/>
            <person name="Catta-Preta C.M."/>
            <person name="Silva R."/>
            <person name="Klein C.C."/>
            <person name="de Almeida L.G."/>
            <person name="de Lima Cunha O."/>
            <person name="Ciapina L.P."/>
            <person name="Brocchi M."/>
            <person name="Colabardini A.C."/>
            <person name="de Araujo Lima B."/>
            <person name="Machado C.R."/>
            <person name="de Almeida Soares C.M."/>
            <person name="Probst C.M."/>
            <person name="de Menezes C.B."/>
            <person name="Thompson C.E."/>
            <person name="Bartholomeu D.C."/>
            <person name="Gradia D.F."/>
            <person name="Pavoni D.P."/>
            <person name="Grisard E.C."/>
            <person name="Fantinatti-Garboggini F."/>
            <person name="Marchini F.K."/>
            <person name="Rodrigues-Luiz G.F."/>
            <person name="Wagner G."/>
            <person name="Goldman G.H."/>
            <person name="Fietto J.L."/>
            <person name="Elias M.C."/>
            <person name="Goldman M.H."/>
            <person name="Sagot M.F."/>
            <person name="Pereira M."/>
            <person name="Stoco P.H."/>
            <person name="de Mendonca-Neto R.P."/>
            <person name="Teixeira S.M."/>
            <person name="Maciel T.E."/>
            <person name="de Oliveira Mendes T.A."/>
            <person name="Urmenyi T.P."/>
            <person name="de Souza W."/>
            <person name="Schenkman S."/>
            <person name="de Vasconcelos A.T."/>
        </authorList>
    </citation>
    <scope>NUCLEOTIDE SEQUENCE [LARGE SCALE GENOMIC DNA]</scope>
</reference>
<comment type="caution">
    <text evidence="4">The sequence shown here is derived from an EMBL/GenBank/DDBJ whole genome shotgun (WGS) entry which is preliminary data.</text>
</comment>
<keyword evidence="5" id="KW-1185">Reference proteome</keyword>
<evidence type="ECO:0000256" key="1">
    <source>
        <dbReference type="ARBA" id="ARBA00007797"/>
    </source>
</evidence>
<feature type="region of interest" description="Disordered" evidence="2">
    <location>
        <begin position="678"/>
        <end position="815"/>
    </location>
</feature>
<dbReference type="InterPro" id="IPR016024">
    <property type="entry name" value="ARM-type_fold"/>
</dbReference>
<dbReference type="PANTHER" id="PTHR12048">
    <property type="entry name" value="CCAAT-BINDING FACTOR-RELATED"/>
    <property type="match status" value="1"/>
</dbReference>
<gene>
    <name evidence="4" type="ORF">STCU_03483</name>
</gene>
<protein>
    <submittedName>
        <fullName evidence="4">Ribosome biogenesis protein MAK21</fullName>
    </submittedName>
</protein>
<feature type="compositionally biased region" description="Acidic residues" evidence="2">
    <location>
        <begin position="697"/>
        <end position="747"/>
    </location>
</feature>
<sequence length="815" mass="91507">MSNSPSVLDVNKKWFVVALPLRTCSLKDIATTVTSKEDMDRYFQEAQAVLEKEASLSQMDRGRWYNAQFLTRGTTSDRIASAAVKLADTDFMFFLEGFNLLFDTARTDTHHYEAALKALSAVWPRLLPPRPLKRFALQYFATLPTDDAAAREKVLVYWYLEDYLKRTYAQFLSLSESMLKDRIVQRREAWLDVVGKLMCAVAEGRSTAMAMMIDKLGDPNAQVAHKAYHHLLTLLSESSTHQQMLFTELEKIIFMKNCPLRTMRYAANVMNQLVYSRDERKLAIKAVQTYLSLFRQLVLQGSVDSTVTTAVIVGLRRAFPYTGTDISSLTEHINALFVLANTASFQQRVATLSLLQLLAQGKSTPDAFQDRWYRALYQLLLLSPKQIPQSTQLTNFFSLLHKAMRADKKVERIAAFVHRLLQRAVYYNEAMICAVLLLVGEMAQSHAGVRELLQSPKSKLVRAQQQQQQQQQTSGGGASSSRPHGASKHADDDVFKPYDPKSRDPQYARACSECLWVLSLFTRHSHPSVVRLAVLLLFGEEIVFDSHPLDDMTPLNFLQMFVDAKAREDEAEKKATGMSVFRRATRATMVPSASDPYFINANAQEVDVSALFLHRYAVQRQRFMDSLSQVKSSWGDVSGEADVATRVAQLDAALFGPAGMLGEAQAAAPAGAGAEAATAEKKKQKADKKKAAAPVEASDDEDSPEEDFADFDDGDLGSEDVLDWGLDADEDGSLSDEEEYEDDEEGGDSALHDRKKDALDDGDDFGEVIEAHKKEMSKKRKREEQWMDSRSRTHNTNFSSRRAPAPHAYNKKPRF</sequence>
<dbReference type="Pfam" id="PF03914">
    <property type="entry name" value="CBF"/>
    <property type="match status" value="1"/>
</dbReference>
<feature type="compositionally biased region" description="Basic and acidic residues" evidence="2">
    <location>
        <begin position="488"/>
        <end position="501"/>
    </location>
</feature>
<organism evidence="4 5">
    <name type="scientific">Strigomonas culicis</name>
    <dbReference type="NCBI Taxonomy" id="28005"/>
    <lineage>
        <taxon>Eukaryota</taxon>
        <taxon>Discoba</taxon>
        <taxon>Euglenozoa</taxon>
        <taxon>Kinetoplastea</taxon>
        <taxon>Metakinetoplastina</taxon>
        <taxon>Trypanosomatida</taxon>
        <taxon>Trypanosomatidae</taxon>
        <taxon>Strigomonadinae</taxon>
        <taxon>Strigomonas</taxon>
    </lineage>
</organism>
<accession>S9UR65</accession>
<dbReference type="PANTHER" id="PTHR12048:SF0">
    <property type="entry name" value="CCAAT_ENHANCER-BINDING PROTEIN ZETA"/>
    <property type="match status" value="1"/>
</dbReference>
<feature type="compositionally biased region" description="Basic and acidic residues" evidence="2">
    <location>
        <begin position="782"/>
        <end position="791"/>
    </location>
</feature>
<feature type="domain" description="CCAAT-binding factor" evidence="3">
    <location>
        <begin position="349"/>
        <end position="533"/>
    </location>
</feature>
<evidence type="ECO:0000256" key="2">
    <source>
        <dbReference type="SAM" id="MobiDB-lite"/>
    </source>
</evidence>
<dbReference type="InterPro" id="IPR005612">
    <property type="entry name" value="CCAAT-binding_factor"/>
</dbReference>
<dbReference type="OrthoDB" id="278001at2759"/>
<name>S9UR65_9TRYP</name>
<evidence type="ECO:0000259" key="3">
    <source>
        <dbReference type="Pfam" id="PF03914"/>
    </source>
</evidence>
<proteinExistence type="inferred from homology"/>